<dbReference type="InterPro" id="IPR004839">
    <property type="entry name" value="Aminotransferase_I/II_large"/>
</dbReference>
<dbReference type="InterPro" id="IPR015421">
    <property type="entry name" value="PyrdxlP-dep_Trfase_major"/>
</dbReference>
<evidence type="ECO:0000256" key="7">
    <source>
        <dbReference type="ARBA" id="ARBA00049185"/>
    </source>
</evidence>
<dbReference type="InterPro" id="IPR000796">
    <property type="entry name" value="Asp_trans"/>
</dbReference>
<feature type="domain" description="Aminotransferase class I/classII large" evidence="9">
    <location>
        <begin position="207"/>
        <end position="366"/>
    </location>
</feature>
<reference evidence="10 11" key="1">
    <citation type="submission" date="2020-02" db="EMBL/GenBank/DDBJ databases">
        <authorList>
            <person name="Ferguson B K."/>
        </authorList>
    </citation>
    <scope>NUCLEOTIDE SEQUENCE [LARGE SCALE GENOMIC DNA]</scope>
</reference>
<keyword evidence="4 8" id="KW-0032">Aminotransferase</keyword>
<evidence type="ECO:0000256" key="4">
    <source>
        <dbReference type="ARBA" id="ARBA00022576"/>
    </source>
</evidence>
<feature type="domain" description="Aminotransferase class I/classII large" evidence="9">
    <location>
        <begin position="60"/>
        <end position="153"/>
    </location>
</feature>
<dbReference type="EC" id="2.6.1.1" evidence="8"/>
<dbReference type="Pfam" id="PF00155">
    <property type="entry name" value="Aminotran_1_2"/>
    <property type="match status" value="2"/>
</dbReference>
<sequence>MTNNLKPKINLKSINKLWERRGGKRGSVRMSRSWWTNVPMGPPDAILGVTEAFKRDSDPKKINLGVGAYRDDNGKPFVLSSVTEAERQIMQENMDHEYAGIAGVPEFCNKAIELALGEDSEVIKEKRNATVQSLSGTGALRIGAAFFCQVFPRKQRSIFPSANVGKPHSYFQPFGHSAQVLQILRPQDGWIRFQRCLRRFKRHVDNDAFAVRHFIKEGHPIVLAQSFAKNMGLYGERAGTFSVIASSKEEADRTMSQLKILIRPMYSNPPVHGARIVQKILSQPDLKKKWLQEVKLMADRIISMRTALKTALEKEGSTKNWSHITDQIGMFCYTGMTPEQVERLTKEFHVYLTKDGRISMAGVTSKKRWPSSSWNAPSH</sequence>
<dbReference type="GO" id="GO:0005739">
    <property type="term" value="C:mitochondrion"/>
    <property type="evidence" value="ECO:0007669"/>
    <property type="project" value="TreeGrafter"/>
</dbReference>
<evidence type="ECO:0000259" key="9">
    <source>
        <dbReference type="Pfam" id="PF00155"/>
    </source>
</evidence>
<dbReference type="GO" id="GO:0006533">
    <property type="term" value="P:L-aspartate catabolic process"/>
    <property type="evidence" value="ECO:0007669"/>
    <property type="project" value="TreeGrafter"/>
</dbReference>
<dbReference type="SUPFAM" id="SSF53383">
    <property type="entry name" value="PLP-dependent transferases"/>
    <property type="match status" value="1"/>
</dbReference>
<evidence type="ECO:0000256" key="8">
    <source>
        <dbReference type="RuleBase" id="RU000480"/>
    </source>
</evidence>
<keyword evidence="5 8" id="KW-0808">Transferase</keyword>
<dbReference type="FunFam" id="3.90.1150.10:FF:000001">
    <property type="entry name" value="Aspartate aminotransferase"/>
    <property type="match status" value="1"/>
</dbReference>
<dbReference type="Gene3D" id="3.90.1150.10">
    <property type="entry name" value="Aspartate Aminotransferase, domain 1"/>
    <property type="match status" value="2"/>
</dbReference>
<dbReference type="GO" id="GO:0004069">
    <property type="term" value="F:L-aspartate:2-oxoglutarate aminotransferase activity"/>
    <property type="evidence" value="ECO:0007669"/>
    <property type="project" value="UniProtKB-EC"/>
</dbReference>
<protein>
    <recommendedName>
        <fullName evidence="8">Aspartate aminotransferase</fullName>
        <ecNumber evidence="8">2.6.1.1</ecNumber>
    </recommendedName>
</protein>
<evidence type="ECO:0000256" key="1">
    <source>
        <dbReference type="ARBA" id="ARBA00001933"/>
    </source>
</evidence>
<evidence type="ECO:0000256" key="3">
    <source>
        <dbReference type="ARBA" id="ARBA00011738"/>
    </source>
</evidence>
<dbReference type="FunFam" id="3.90.1150.10:FF:000160">
    <property type="entry name" value="Similar to aspartate aminotransferase"/>
    <property type="match status" value="1"/>
</dbReference>
<dbReference type="EMBL" id="CADCXU010013491">
    <property type="protein sequence ID" value="CAB0003428.1"/>
    <property type="molecule type" value="Genomic_DNA"/>
</dbReference>
<proteinExistence type="inferred from homology"/>
<evidence type="ECO:0000256" key="5">
    <source>
        <dbReference type="ARBA" id="ARBA00022679"/>
    </source>
</evidence>
<dbReference type="InterPro" id="IPR015422">
    <property type="entry name" value="PyrdxlP-dep_Trfase_small"/>
</dbReference>
<dbReference type="PANTHER" id="PTHR11879:SF22">
    <property type="entry name" value="ASPARTATE AMINOTRANSFERASE, MITOCHONDRIAL"/>
    <property type="match status" value="1"/>
</dbReference>
<evidence type="ECO:0000256" key="2">
    <source>
        <dbReference type="ARBA" id="ARBA00007441"/>
    </source>
</evidence>
<organism evidence="10 11">
    <name type="scientific">Nesidiocoris tenuis</name>
    <dbReference type="NCBI Taxonomy" id="355587"/>
    <lineage>
        <taxon>Eukaryota</taxon>
        <taxon>Metazoa</taxon>
        <taxon>Ecdysozoa</taxon>
        <taxon>Arthropoda</taxon>
        <taxon>Hexapoda</taxon>
        <taxon>Insecta</taxon>
        <taxon>Pterygota</taxon>
        <taxon>Neoptera</taxon>
        <taxon>Paraneoptera</taxon>
        <taxon>Hemiptera</taxon>
        <taxon>Heteroptera</taxon>
        <taxon>Panheteroptera</taxon>
        <taxon>Cimicomorpha</taxon>
        <taxon>Miridae</taxon>
        <taxon>Dicyphina</taxon>
        <taxon>Nesidiocoris</taxon>
    </lineage>
</organism>
<gene>
    <name evidence="10" type="ORF">NTEN_LOCUS8959</name>
</gene>
<dbReference type="PRINTS" id="PR00799">
    <property type="entry name" value="TRANSAMINASE"/>
</dbReference>
<dbReference type="Gene3D" id="3.40.640.10">
    <property type="entry name" value="Type I PLP-dependent aspartate aminotransferase-like (Major domain)"/>
    <property type="match status" value="1"/>
</dbReference>
<comment type="similarity">
    <text evidence="2">Belongs to the class-I pyridoxal-phosphate-dependent aminotransferase family.</text>
</comment>
<comment type="miscellaneous">
    <text evidence="8">In eukaryotes there are cytoplasmic, mitochondrial and chloroplastic isozymes.</text>
</comment>
<comment type="cofactor">
    <cofactor evidence="1">
        <name>pyridoxal 5'-phosphate</name>
        <dbReference type="ChEBI" id="CHEBI:597326"/>
    </cofactor>
</comment>
<comment type="subunit">
    <text evidence="3 8">Homodimer.</text>
</comment>
<comment type="catalytic activity">
    <reaction evidence="7 8">
        <text>L-aspartate + 2-oxoglutarate = oxaloacetate + L-glutamate</text>
        <dbReference type="Rhea" id="RHEA:21824"/>
        <dbReference type="ChEBI" id="CHEBI:16452"/>
        <dbReference type="ChEBI" id="CHEBI:16810"/>
        <dbReference type="ChEBI" id="CHEBI:29985"/>
        <dbReference type="ChEBI" id="CHEBI:29991"/>
        <dbReference type="EC" id="2.6.1.1"/>
    </reaction>
</comment>
<dbReference type="AlphaFoldDB" id="A0A6H5GJA4"/>
<accession>A0A6H5GJA4</accession>
<evidence type="ECO:0000256" key="6">
    <source>
        <dbReference type="ARBA" id="ARBA00022898"/>
    </source>
</evidence>
<dbReference type="GO" id="GO:0030170">
    <property type="term" value="F:pyridoxal phosphate binding"/>
    <property type="evidence" value="ECO:0007669"/>
    <property type="project" value="InterPro"/>
</dbReference>
<name>A0A6H5GJA4_9HEMI</name>
<dbReference type="Proteomes" id="UP000479000">
    <property type="component" value="Unassembled WGS sequence"/>
</dbReference>
<dbReference type="OrthoDB" id="6752799at2759"/>
<evidence type="ECO:0000313" key="10">
    <source>
        <dbReference type="EMBL" id="CAB0003428.1"/>
    </source>
</evidence>
<evidence type="ECO:0000313" key="11">
    <source>
        <dbReference type="Proteomes" id="UP000479000"/>
    </source>
</evidence>
<dbReference type="InterPro" id="IPR004838">
    <property type="entry name" value="NHTrfase_class1_PyrdxlP-BS"/>
</dbReference>
<dbReference type="PANTHER" id="PTHR11879">
    <property type="entry name" value="ASPARTATE AMINOTRANSFERASE"/>
    <property type="match status" value="1"/>
</dbReference>
<keyword evidence="11" id="KW-1185">Reference proteome</keyword>
<dbReference type="InterPro" id="IPR015424">
    <property type="entry name" value="PyrdxlP-dep_Trfase"/>
</dbReference>
<keyword evidence="6" id="KW-0663">Pyridoxal phosphate</keyword>
<dbReference type="PROSITE" id="PS00105">
    <property type="entry name" value="AA_TRANSFER_CLASS_1"/>
    <property type="match status" value="1"/>
</dbReference>